<dbReference type="Pfam" id="PF00155">
    <property type="entry name" value="Aminotran_1_2"/>
    <property type="match status" value="1"/>
</dbReference>
<dbReference type="CDD" id="cd07377">
    <property type="entry name" value="WHTH_GntR"/>
    <property type="match status" value="1"/>
</dbReference>
<comment type="caution">
    <text evidence="7">The sequence shown here is derived from an EMBL/GenBank/DDBJ whole genome shotgun (WGS) entry which is preliminary data.</text>
</comment>
<comment type="similarity">
    <text evidence="1">In the C-terminal section; belongs to the class-I pyridoxal-phosphate-dependent aminotransferase family.</text>
</comment>
<dbReference type="PANTHER" id="PTHR46577:SF2">
    <property type="entry name" value="TRANSCRIPTIONAL REGULATORY PROTEIN"/>
    <property type="match status" value="1"/>
</dbReference>
<evidence type="ECO:0000256" key="1">
    <source>
        <dbReference type="ARBA" id="ARBA00005384"/>
    </source>
</evidence>
<dbReference type="SMART" id="SM00345">
    <property type="entry name" value="HTH_GNTR"/>
    <property type="match status" value="1"/>
</dbReference>
<dbReference type="SUPFAM" id="SSF46785">
    <property type="entry name" value="Winged helix' DNA-binding domain"/>
    <property type="match status" value="1"/>
</dbReference>
<keyword evidence="8" id="KW-1185">Reference proteome</keyword>
<evidence type="ECO:0000256" key="3">
    <source>
        <dbReference type="ARBA" id="ARBA00023015"/>
    </source>
</evidence>
<dbReference type="Pfam" id="PF00392">
    <property type="entry name" value="GntR"/>
    <property type="match status" value="1"/>
</dbReference>
<sequence length="474" mass="51660">MPQKETRYQQVALELGHQIEQGVYQPGEKLPGVRRLARQFGVSVNTTLHALEQLEGEGRLTARPRAGFYVKAATTPIREPRSTETQGHPQAVTGQELVLRLAWAASRPGIAQLGTAVPHPSFLPVEAIEQAHGAARRRGGAGLQTYEFPPGHFELRRHIARRMMDAGCPVDPDEVVITSGCQEAIMLALDAVTEPGDIVAIESPAFYGLLQGIEAQGLQALEIPGDPETGISLEALQLAVEQWPIKAVAAVTNFSNPLGGTIPADRKKRLVRLLAERGAVLIEDDIYGELGYEGERPTAAKAYDEQGSVIYCSSFSKTVAPGLRIGWAVPGRNLDLLNFGKFATNQAAPSYPQRALAHFLAEGQLERYLRGIRGRYQTHVARAIEAIRRRFPAEVRVSQPRGGFVIWVELPEDVDALQLHETALGQGVSIAPGPIFSPSQKFRNCLRLNCAQPWEDILEPALERIGALLRSGAS</sequence>
<dbReference type="CDD" id="cd00609">
    <property type="entry name" value="AAT_like"/>
    <property type="match status" value="1"/>
</dbReference>
<evidence type="ECO:0000256" key="4">
    <source>
        <dbReference type="ARBA" id="ARBA00023125"/>
    </source>
</evidence>
<dbReference type="InterPro" id="IPR000524">
    <property type="entry name" value="Tscrpt_reg_HTH_GntR"/>
</dbReference>
<dbReference type="RefSeq" id="WP_373656032.1">
    <property type="nucleotide sequence ID" value="NZ_JBGUAW010000006.1"/>
</dbReference>
<dbReference type="SUPFAM" id="SSF53383">
    <property type="entry name" value="PLP-dependent transferases"/>
    <property type="match status" value="1"/>
</dbReference>
<protein>
    <submittedName>
        <fullName evidence="7">PLP-dependent aminotransferase family protein</fullName>
    </submittedName>
</protein>
<keyword evidence="5" id="KW-0804">Transcription</keyword>
<dbReference type="Proteomes" id="UP001575181">
    <property type="component" value="Unassembled WGS sequence"/>
</dbReference>
<keyword evidence="4" id="KW-0238">DNA-binding</keyword>
<proteinExistence type="inferred from homology"/>
<dbReference type="InterPro" id="IPR004839">
    <property type="entry name" value="Aminotransferase_I/II_large"/>
</dbReference>
<dbReference type="InterPro" id="IPR015424">
    <property type="entry name" value="PyrdxlP-dep_Trfase"/>
</dbReference>
<keyword evidence="3" id="KW-0805">Transcription regulation</keyword>
<dbReference type="EMBL" id="JBGUAW010000006">
    <property type="protein sequence ID" value="MFA9461247.1"/>
    <property type="molecule type" value="Genomic_DNA"/>
</dbReference>
<dbReference type="InterPro" id="IPR036390">
    <property type="entry name" value="WH_DNA-bd_sf"/>
</dbReference>
<keyword evidence="7" id="KW-0032">Aminotransferase</keyword>
<accession>A0ABV4TVC3</accession>
<feature type="domain" description="HTH gntR-type" evidence="6">
    <location>
        <begin position="5"/>
        <end position="73"/>
    </location>
</feature>
<dbReference type="GO" id="GO:0008483">
    <property type="term" value="F:transaminase activity"/>
    <property type="evidence" value="ECO:0007669"/>
    <property type="project" value="UniProtKB-KW"/>
</dbReference>
<evidence type="ECO:0000313" key="8">
    <source>
        <dbReference type="Proteomes" id="UP001575181"/>
    </source>
</evidence>
<reference evidence="7 8" key="1">
    <citation type="submission" date="2024-08" db="EMBL/GenBank/DDBJ databases">
        <title>Whole-genome sequencing of halo(alkali)philic microorganisms from hypersaline lakes.</title>
        <authorList>
            <person name="Sorokin D.Y."/>
            <person name="Merkel A.Y."/>
            <person name="Messina E."/>
            <person name="Yakimov M."/>
        </authorList>
    </citation>
    <scope>NUCLEOTIDE SEQUENCE [LARGE SCALE GENOMIC DNA]</scope>
    <source>
        <strain evidence="7 8">Cl-TMA</strain>
    </source>
</reference>
<dbReference type="Gene3D" id="3.90.1150.10">
    <property type="entry name" value="Aspartate Aminotransferase, domain 1"/>
    <property type="match status" value="1"/>
</dbReference>
<dbReference type="Gene3D" id="3.40.640.10">
    <property type="entry name" value="Type I PLP-dependent aspartate aminotransferase-like (Major domain)"/>
    <property type="match status" value="1"/>
</dbReference>
<dbReference type="Gene3D" id="1.10.10.10">
    <property type="entry name" value="Winged helix-like DNA-binding domain superfamily/Winged helix DNA-binding domain"/>
    <property type="match status" value="1"/>
</dbReference>
<name>A0ABV4TVC3_9GAMM</name>
<evidence type="ECO:0000259" key="6">
    <source>
        <dbReference type="PROSITE" id="PS50949"/>
    </source>
</evidence>
<keyword evidence="7" id="KW-0808">Transferase</keyword>
<dbReference type="PANTHER" id="PTHR46577">
    <property type="entry name" value="HTH-TYPE TRANSCRIPTIONAL REGULATORY PROTEIN GABR"/>
    <property type="match status" value="1"/>
</dbReference>
<dbReference type="PROSITE" id="PS50949">
    <property type="entry name" value="HTH_GNTR"/>
    <property type="match status" value="1"/>
</dbReference>
<dbReference type="InterPro" id="IPR015421">
    <property type="entry name" value="PyrdxlP-dep_Trfase_major"/>
</dbReference>
<dbReference type="InterPro" id="IPR015422">
    <property type="entry name" value="PyrdxlP-dep_Trfase_small"/>
</dbReference>
<keyword evidence="2" id="KW-0663">Pyridoxal phosphate</keyword>
<dbReference type="InterPro" id="IPR036388">
    <property type="entry name" value="WH-like_DNA-bd_sf"/>
</dbReference>
<dbReference type="InterPro" id="IPR051446">
    <property type="entry name" value="HTH_trans_reg/aminotransferase"/>
</dbReference>
<gene>
    <name evidence="7" type="ORF">ACERLL_10455</name>
</gene>
<evidence type="ECO:0000313" key="7">
    <source>
        <dbReference type="EMBL" id="MFA9461247.1"/>
    </source>
</evidence>
<organism evidence="7 8">
    <name type="scientific">Thiohalorhabdus methylotrophus</name>
    <dbReference type="NCBI Taxonomy" id="3242694"/>
    <lineage>
        <taxon>Bacteria</taxon>
        <taxon>Pseudomonadati</taxon>
        <taxon>Pseudomonadota</taxon>
        <taxon>Gammaproteobacteria</taxon>
        <taxon>Thiohalorhabdales</taxon>
        <taxon>Thiohalorhabdaceae</taxon>
        <taxon>Thiohalorhabdus</taxon>
    </lineage>
</organism>
<evidence type="ECO:0000256" key="5">
    <source>
        <dbReference type="ARBA" id="ARBA00023163"/>
    </source>
</evidence>
<evidence type="ECO:0000256" key="2">
    <source>
        <dbReference type="ARBA" id="ARBA00022898"/>
    </source>
</evidence>